<evidence type="ECO:0000256" key="7">
    <source>
        <dbReference type="ARBA" id="ARBA00023136"/>
    </source>
</evidence>
<feature type="binding site" evidence="10">
    <location>
        <position position="191"/>
    </location>
    <ligand>
        <name>UDP-N-acetyl-alpha-D-glucosamine</name>
        <dbReference type="ChEBI" id="CHEBI:57705"/>
    </ligand>
</feature>
<evidence type="ECO:0000256" key="11">
    <source>
        <dbReference type="SAM" id="Phobius"/>
    </source>
</evidence>
<dbReference type="Pfam" id="PF04101">
    <property type="entry name" value="Glyco_tran_28_C"/>
    <property type="match status" value="1"/>
</dbReference>
<organism evidence="14 15">
    <name type="scientific">Oceanidesulfovibrio marinus</name>
    <dbReference type="NCBI Taxonomy" id="370038"/>
    <lineage>
        <taxon>Bacteria</taxon>
        <taxon>Pseudomonadati</taxon>
        <taxon>Thermodesulfobacteriota</taxon>
        <taxon>Desulfovibrionia</taxon>
        <taxon>Desulfovibrionales</taxon>
        <taxon>Desulfovibrionaceae</taxon>
        <taxon>Oceanidesulfovibrio</taxon>
    </lineage>
</organism>
<evidence type="ECO:0000256" key="9">
    <source>
        <dbReference type="ARBA" id="ARBA00023316"/>
    </source>
</evidence>
<dbReference type="Pfam" id="PF03033">
    <property type="entry name" value="Glyco_transf_28"/>
    <property type="match status" value="1"/>
</dbReference>
<dbReference type="InterPro" id="IPR006009">
    <property type="entry name" value="GlcNAc_MurG"/>
</dbReference>
<comment type="subcellular location">
    <subcellularLocation>
        <location evidence="10">Cell membrane</location>
        <topology evidence="10">Peripheral membrane protein</topology>
        <orientation evidence="10">Cytoplasmic side</orientation>
    </subcellularLocation>
</comment>
<dbReference type="EC" id="2.4.1.227" evidence="10"/>
<feature type="binding site" evidence="10">
    <location>
        <begin position="11"/>
        <end position="13"/>
    </location>
    <ligand>
        <name>UDP-N-acetyl-alpha-D-glucosamine</name>
        <dbReference type="ChEBI" id="CHEBI:57705"/>
    </ligand>
</feature>
<feature type="domain" description="Glycosyl transferase family 28 C-terminal" evidence="13">
    <location>
        <begin position="185"/>
        <end position="349"/>
    </location>
</feature>
<dbReference type="GO" id="GO:0005975">
    <property type="term" value="P:carbohydrate metabolic process"/>
    <property type="evidence" value="ECO:0007669"/>
    <property type="project" value="InterPro"/>
</dbReference>
<keyword evidence="11" id="KW-1133">Transmembrane helix</keyword>
<dbReference type="GO" id="GO:0008360">
    <property type="term" value="P:regulation of cell shape"/>
    <property type="evidence" value="ECO:0007669"/>
    <property type="project" value="UniProtKB-KW"/>
</dbReference>
<sequence length="361" mass="38062">MSRVILTTGGTGGHIFPALAVAEEITAHNPGCRVLFVGTKRGPEGELARSRGLEFKALPSAGVLGRGLRSISGIASLIAGLALAIPLVLRYRPDAVVGFGGYASFAAVAAAFLLHRPTALHEQNSVPGVANRLLGRIVRTIFLSFPDTHKRFQAEKTELVGNPVRQDICALANAPAKPADETRRLLVLGGSQGAKALNDAMLEALPVLLEAGIEIVHQTGPRDFERVRQGYEGLKSSGADANSPRAFIEDMAGTYAWADLAVCRSGASTVFELAASGTPAVLVPFPYATHDHQRVNAEYLAKAGAAELVLQQDFSGERLAKMVVELTSDRDRLAAMAKAAKSQAMPQAAAIMAQRIEALAA</sequence>
<feature type="transmembrane region" description="Helical" evidence="11">
    <location>
        <begin position="71"/>
        <end position="89"/>
    </location>
</feature>
<feature type="domain" description="Glycosyltransferase family 28 N-terminal" evidence="12">
    <location>
        <begin position="4"/>
        <end position="142"/>
    </location>
</feature>
<dbReference type="RefSeq" id="WP_144233924.1">
    <property type="nucleotide sequence ID" value="NZ_QMIF01000001.1"/>
</dbReference>
<evidence type="ECO:0000256" key="8">
    <source>
        <dbReference type="ARBA" id="ARBA00023306"/>
    </source>
</evidence>
<feature type="transmembrane region" description="Helical" evidence="11">
    <location>
        <begin position="95"/>
        <end position="114"/>
    </location>
</feature>
<proteinExistence type="inferred from homology"/>
<evidence type="ECO:0000313" key="15">
    <source>
        <dbReference type="Proteomes" id="UP000434052"/>
    </source>
</evidence>
<dbReference type="PANTHER" id="PTHR21015:SF22">
    <property type="entry name" value="GLYCOSYLTRANSFERASE"/>
    <property type="match status" value="1"/>
</dbReference>
<dbReference type="InterPro" id="IPR007235">
    <property type="entry name" value="Glyco_trans_28_C"/>
</dbReference>
<comment type="pathway">
    <text evidence="10">Cell wall biogenesis; peptidoglycan biosynthesis.</text>
</comment>
<dbReference type="NCBIfam" id="TIGR01133">
    <property type="entry name" value="murG"/>
    <property type="match status" value="1"/>
</dbReference>
<evidence type="ECO:0000256" key="6">
    <source>
        <dbReference type="ARBA" id="ARBA00022984"/>
    </source>
</evidence>
<evidence type="ECO:0000313" key="14">
    <source>
        <dbReference type="EMBL" id="TVM36880.1"/>
    </source>
</evidence>
<reference evidence="14 15" key="1">
    <citation type="submission" date="2018-06" db="EMBL/GenBank/DDBJ databases">
        <title>Complete genome of Desulfovibrio marinus P48SEP.</title>
        <authorList>
            <person name="Crispim J.S."/>
            <person name="Vidigal P.M.P."/>
            <person name="Silva L.C.F."/>
            <person name="Araujo L.C."/>
            <person name="Laguardia C.N."/>
            <person name="Dias R.S."/>
            <person name="Sousa M.P."/>
            <person name="Paula S.O."/>
            <person name="Silva C."/>
        </authorList>
    </citation>
    <scope>NUCLEOTIDE SEQUENCE [LARGE SCALE GENOMIC DNA]</scope>
    <source>
        <strain evidence="14 15">P48SEP</strain>
    </source>
</reference>
<name>A0A6P1ZN05_9BACT</name>
<protein>
    <recommendedName>
        <fullName evidence="10">UDP-N-acetylglucosamine--N-acetylmuramyl-(pentapeptide) pyrophosphoryl-undecaprenol N-acetylglucosamine transferase</fullName>
        <ecNumber evidence="10">2.4.1.227</ecNumber>
    </recommendedName>
    <alternativeName>
        <fullName evidence="10">Undecaprenyl-PP-MurNAc-pentapeptide-UDPGlcNAc GlcNAc transferase</fullName>
    </alternativeName>
</protein>
<comment type="function">
    <text evidence="10">Cell wall formation. Catalyzes the transfer of a GlcNAc subunit on undecaprenyl-pyrophosphoryl-MurNAc-pentapeptide (lipid intermediate I) to form undecaprenyl-pyrophosphoryl-MurNAc-(pentapeptide)GlcNAc (lipid intermediate II).</text>
</comment>
<feature type="binding site" evidence="10">
    <location>
        <position position="293"/>
    </location>
    <ligand>
        <name>UDP-N-acetyl-alpha-D-glucosamine</name>
        <dbReference type="ChEBI" id="CHEBI:57705"/>
    </ligand>
</feature>
<dbReference type="PANTHER" id="PTHR21015">
    <property type="entry name" value="UDP-N-ACETYLGLUCOSAMINE--N-ACETYLMURAMYL-(PENTAPEPTIDE) PYROPHOSPHORYL-UNDECAPRENOL N-ACETYLGLUCOSAMINE TRANSFERASE 1"/>
    <property type="match status" value="1"/>
</dbReference>
<comment type="caution">
    <text evidence="14">The sequence shown here is derived from an EMBL/GenBank/DDBJ whole genome shotgun (WGS) entry which is preliminary data.</text>
</comment>
<keyword evidence="5 10" id="KW-0133">Cell shape</keyword>
<dbReference type="GO" id="GO:0009252">
    <property type="term" value="P:peptidoglycan biosynthetic process"/>
    <property type="evidence" value="ECO:0007669"/>
    <property type="project" value="UniProtKB-UniRule"/>
</dbReference>
<feature type="binding site" evidence="10">
    <location>
        <position position="165"/>
    </location>
    <ligand>
        <name>UDP-N-acetyl-alpha-D-glucosamine</name>
        <dbReference type="ChEBI" id="CHEBI:57705"/>
    </ligand>
</feature>
<keyword evidence="4 10" id="KW-0808">Transferase</keyword>
<dbReference type="OrthoDB" id="9808936at2"/>
<evidence type="ECO:0000256" key="4">
    <source>
        <dbReference type="ARBA" id="ARBA00022679"/>
    </source>
</evidence>
<dbReference type="EMBL" id="QMIF01000001">
    <property type="protein sequence ID" value="TVM36880.1"/>
    <property type="molecule type" value="Genomic_DNA"/>
</dbReference>
<keyword evidence="7 10" id="KW-0472">Membrane</keyword>
<dbReference type="UniPathway" id="UPA00219"/>
<keyword evidence="2 10" id="KW-0132">Cell division</keyword>
<evidence type="ECO:0000256" key="2">
    <source>
        <dbReference type="ARBA" id="ARBA00022618"/>
    </source>
</evidence>
<comment type="similarity">
    <text evidence="10">Belongs to the glycosyltransferase 28 family. MurG subfamily.</text>
</comment>
<feature type="binding site" evidence="10">
    <location>
        <position position="124"/>
    </location>
    <ligand>
        <name>UDP-N-acetyl-alpha-D-glucosamine</name>
        <dbReference type="ChEBI" id="CHEBI:57705"/>
    </ligand>
</feature>
<keyword evidence="9 10" id="KW-0961">Cell wall biogenesis/degradation</keyword>
<comment type="caution">
    <text evidence="10">Lacks conserved residue(s) required for the propagation of feature annotation.</text>
</comment>
<evidence type="ECO:0000259" key="12">
    <source>
        <dbReference type="Pfam" id="PF03033"/>
    </source>
</evidence>
<dbReference type="CDD" id="cd03785">
    <property type="entry name" value="GT28_MurG"/>
    <property type="match status" value="1"/>
</dbReference>
<dbReference type="GO" id="GO:0071555">
    <property type="term" value="P:cell wall organization"/>
    <property type="evidence" value="ECO:0007669"/>
    <property type="project" value="UniProtKB-KW"/>
</dbReference>
<dbReference type="InterPro" id="IPR004276">
    <property type="entry name" value="GlycoTrans_28_N"/>
</dbReference>
<evidence type="ECO:0000256" key="10">
    <source>
        <dbReference type="HAMAP-Rule" id="MF_00033"/>
    </source>
</evidence>
<evidence type="ECO:0000256" key="1">
    <source>
        <dbReference type="ARBA" id="ARBA00022475"/>
    </source>
</evidence>
<dbReference type="Gene3D" id="3.40.50.2000">
    <property type="entry name" value="Glycogen Phosphorylase B"/>
    <property type="match status" value="2"/>
</dbReference>
<feature type="binding site" evidence="10">
    <location>
        <position position="248"/>
    </location>
    <ligand>
        <name>UDP-N-acetyl-alpha-D-glucosamine</name>
        <dbReference type="ChEBI" id="CHEBI:57705"/>
    </ligand>
</feature>
<evidence type="ECO:0000259" key="13">
    <source>
        <dbReference type="Pfam" id="PF04101"/>
    </source>
</evidence>
<gene>
    <name evidence="10 14" type="primary">murG</name>
    <name evidence="14" type="ORF">DQK91_02005</name>
</gene>
<dbReference type="Proteomes" id="UP000434052">
    <property type="component" value="Unassembled WGS sequence"/>
</dbReference>
<dbReference type="GO" id="GO:0050511">
    <property type="term" value="F:undecaprenyldiphospho-muramoylpentapeptide beta-N-acetylglucosaminyltransferase activity"/>
    <property type="evidence" value="ECO:0007669"/>
    <property type="project" value="UniProtKB-UniRule"/>
</dbReference>
<evidence type="ECO:0000256" key="5">
    <source>
        <dbReference type="ARBA" id="ARBA00022960"/>
    </source>
</evidence>
<accession>A0A6P1ZN05</accession>
<comment type="catalytic activity">
    <reaction evidence="10">
        <text>di-trans,octa-cis-undecaprenyl diphospho-N-acetyl-alpha-D-muramoyl-L-alanyl-D-glutamyl-meso-2,6-diaminopimeloyl-D-alanyl-D-alanine + UDP-N-acetyl-alpha-D-glucosamine = di-trans,octa-cis-undecaprenyl diphospho-[N-acetyl-alpha-D-glucosaminyl-(1-&gt;4)]-N-acetyl-alpha-D-muramoyl-L-alanyl-D-glutamyl-meso-2,6-diaminopimeloyl-D-alanyl-D-alanine + UDP + H(+)</text>
        <dbReference type="Rhea" id="RHEA:31227"/>
        <dbReference type="ChEBI" id="CHEBI:15378"/>
        <dbReference type="ChEBI" id="CHEBI:57705"/>
        <dbReference type="ChEBI" id="CHEBI:58223"/>
        <dbReference type="ChEBI" id="CHEBI:61387"/>
        <dbReference type="ChEBI" id="CHEBI:61388"/>
        <dbReference type="EC" id="2.4.1.227"/>
    </reaction>
</comment>
<keyword evidence="1 10" id="KW-1003">Cell membrane</keyword>
<dbReference type="HAMAP" id="MF_00033">
    <property type="entry name" value="MurG"/>
    <property type="match status" value="1"/>
</dbReference>
<dbReference type="SUPFAM" id="SSF53756">
    <property type="entry name" value="UDP-Glycosyltransferase/glycogen phosphorylase"/>
    <property type="match status" value="1"/>
</dbReference>
<dbReference type="GO" id="GO:0005886">
    <property type="term" value="C:plasma membrane"/>
    <property type="evidence" value="ECO:0007669"/>
    <property type="project" value="UniProtKB-SubCell"/>
</dbReference>
<dbReference type="GO" id="GO:0051301">
    <property type="term" value="P:cell division"/>
    <property type="evidence" value="ECO:0007669"/>
    <property type="project" value="UniProtKB-KW"/>
</dbReference>
<keyword evidence="6 10" id="KW-0573">Peptidoglycan synthesis</keyword>
<keyword evidence="11" id="KW-0812">Transmembrane</keyword>
<keyword evidence="3 10" id="KW-0328">Glycosyltransferase</keyword>
<dbReference type="AlphaFoldDB" id="A0A6P1ZN05"/>
<keyword evidence="8 10" id="KW-0131">Cell cycle</keyword>
<evidence type="ECO:0000256" key="3">
    <source>
        <dbReference type="ARBA" id="ARBA00022676"/>
    </source>
</evidence>